<proteinExistence type="predicted"/>
<evidence type="ECO:0000313" key="6">
    <source>
        <dbReference type="EMBL" id="BDZ52274.1"/>
    </source>
</evidence>
<keyword evidence="2" id="KW-0238">DNA-binding</keyword>
<evidence type="ECO:0000256" key="3">
    <source>
        <dbReference type="ARBA" id="ARBA00023163"/>
    </source>
</evidence>
<reference evidence="5" key="1">
    <citation type="journal article" date="2014" name="Int. J. Syst. Evol. Microbiol.">
        <title>Complete genome of a new Firmicutes species belonging to the dominant human colonic microbiota ('Ruminococcus bicirculans') reveals two chromosomes and a selective capacity to utilize plant glucans.</title>
        <authorList>
            <consortium name="NISC Comparative Sequencing Program"/>
            <person name="Wegmann U."/>
            <person name="Louis P."/>
            <person name="Goesmann A."/>
            <person name="Henrissat B."/>
            <person name="Duncan S.H."/>
            <person name="Flint H.J."/>
        </authorList>
    </citation>
    <scope>NUCLEOTIDE SEQUENCE</scope>
    <source>
        <strain evidence="5">NBRC 108728</strain>
    </source>
</reference>
<dbReference type="InterPro" id="IPR000835">
    <property type="entry name" value="HTH_MarR-typ"/>
</dbReference>
<dbReference type="PANTHER" id="PTHR33164">
    <property type="entry name" value="TRANSCRIPTIONAL REGULATOR, MARR FAMILY"/>
    <property type="match status" value="1"/>
</dbReference>
<keyword evidence="1" id="KW-0805">Transcription regulation</keyword>
<dbReference type="PROSITE" id="PS50995">
    <property type="entry name" value="HTH_MARR_2"/>
    <property type="match status" value="1"/>
</dbReference>
<dbReference type="InterPro" id="IPR023187">
    <property type="entry name" value="Tscrpt_reg_MarR-type_CS"/>
</dbReference>
<dbReference type="PROSITE" id="PS01117">
    <property type="entry name" value="HTH_MARR_1"/>
    <property type="match status" value="1"/>
</dbReference>
<evidence type="ECO:0000256" key="1">
    <source>
        <dbReference type="ARBA" id="ARBA00023015"/>
    </source>
</evidence>
<dbReference type="EMBL" id="AP027732">
    <property type="protein sequence ID" value="BDZ47801.1"/>
    <property type="molecule type" value="Genomic_DNA"/>
</dbReference>
<sequence length="134" mass="14999">MLHDEFFHMMRRIVQEHTSRWQEAGIPVTKPQYAVLRAIDESPGSEQSAIGAASSTTKATLTEILGRLESTELIRRRTDQVDRRKRYVELTPAGTALLATARGQATVVNESFLMHLGAADRATLRALLRQLEGR</sequence>
<dbReference type="Gene3D" id="1.10.10.10">
    <property type="entry name" value="Winged helix-like DNA-binding domain superfamily/Winged helix DNA-binding domain"/>
    <property type="match status" value="1"/>
</dbReference>
<dbReference type="Proteomes" id="UP001321486">
    <property type="component" value="Chromosome"/>
</dbReference>
<accession>A0ABM8GHG4</accession>
<name>A0ABM8GHG4_9MICO</name>
<dbReference type="RefSeq" id="WP_286344880.1">
    <property type="nucleotide sequence ID" value="NZ_AP027732.1"/>
</dbReference>
<reference evidence="7" key="2">
    <citation type="journal article" date="2019" name="Int. J. Syst. Evol. Microbiol.">
        <title>The Global Catalogue of Microorganisms (GCM) 10K type strain sequencing project: providing services to taxonomists for standard genome sequencing and annotation.</title>
        <authorList>
            <consortium name="The Broad Institute Genomics Platform"/>
            <consortium name="The Broad Institute Genome Sequencing Center for Infectious Disease"/>
            <person name="Wu L."/>
            <person name="Ma J."/>
        </authorList>
    </citation>
    <scope>NUCLEOTIDE SEQUENCE [LARGE SCALE GENOMIC DNA]</scope>
    <source>
        <strain evidence="7">NBRC 108728</strain>
    </source>
</reference>
<dbReference type="InterPro" id="IPR036388">
    <property type="entry name" value="WH-like_DNA-bd_sf"/>
</dbReference>
<evidence type="ECO:0000256" key="2">
    <source>
        <dbReference type="ARBA" id="ARBA00023125"/>
    </source>
</evidence>
<feature type="domain" description="HTH marR-type" evidence="4">
    <location>
        <begin position="3"/>
        <end position="133"/>
    </location>
</feature>
<gene>
    <name evidence="5" type="ORF">GCM10025867_00420</name>
    <name evidence="6" type="ORF">GCM10025867_45150</name>
</gene>
<dbReference type="SMART" id="SM00347">
    <property type="entry name" value="HTH_MARR"/>
    <property type="match status" value="1"/>
</dbReference>
<protein>
    <submittedName>
        <fullName evidence="5">Transcriptional regulator</fullName>
    </submittedName>
</protein>
<dbReference type="SUPFAM" id="SSF46785">
    <property type="entry name" value="Winged helix' DNA-binding domain"/>
    <property type="match status" value="1"/>
</dbReference>
<dbReference type="EMBL" id="AP027732">
    <property type="protein sequence ID" value="BDZ52274.1"/>
    <property type="molecule type" value="Genomic_DNA"/>
</dbReference>
<keyword evidence="7" id="KW-1185">Reference proteome</keyword>
<dbReference type="PANTHER" id="PTHR33164:SF95">
    <property type="entry name" value="TRANSCRIPTIONAL REGULATOR"/>
    <property type="match status" value="1"/>
</dbReference>
<dbReference type="InterPro" id="IPR039422">
    <property type="entry name" value="MarR/SlyA-like"/>
</dbReference>
<dbReference type="Pfam" id="PF01047">
    <property type="entry name" value="MarR"/>
    <property type="match status" value="1"/>
</dbReference>
<evidence type="ECO:0000313" key="5">
    <source>
        <dbReference type="EMBL" id="BDZ47801.1"/>
    </source>
</evidence>
<dbReference type="PRINTS" id="PR00598">
    <property type="entry name" value="HTHMARR"/>
</dbReference>
<organism evidence="5 7">
    <name type="scientific">Frondihabitans sucicola</name>
    <dbReference type="NCBI Taxonomy" id="1268041"/>
    <lineage>
        <taxon>Bacteria</taxon>
        <taxon>Bacillati</taxon>
        <taxon>Actinomycetota</taxon>
        <taxon>Actinomycetes</taxon>
        <taxon>Micrococcales</taxon>
        <taxon>Microbacteriaceae</taxon>
        <taxon>Frondihabitans</taxon>
    </lineage>
</organism>
<keyword evidence="3" id="KW-0804">Transcription</keyword>
<evidence type="ECO:0000313" key="7">
    <source>
        <dbReference type="Proteomes" id="UP001321486"/>
    </source>
</evidence>
<evidence type="ECO:0000259" key="4">
    <source>
        <dbReference type="PROSITE" id="PS50995"/>
    </source>
</evidence>
<dbReference type="InterPro" id="IPR036390">
    <property type="entry name" value="WH_DNA-bd_sf"/>
</dbReference>
<reference evidence="5" key="3">
    <citation type="submission" date="2023-02" db="EMBL/GenBank/DDBJ databases">
        <authorList>
            <person name="Sun Q."/>
            <person name="Mori K."/>
        </authorList>
    </citation>
    <scope>NUCLEOTIDE SEQUENCE</scope>
    <source>
        <strain evidence="5">NBRC 108728</strain>
    </source>
</reference>